<reference evidence="2 3" key="1">
    <citation type="journal article" date="2016" name="Genome Announc.">
        <title>Complete Genome and Plasmid Sequences for Rhodococcus fascians D188 and Draft Sequences for Rhodococcus Isolates PBTS 1 and PBTS 2.</title>
        <authorList>
            <person name="Stamler R.A."/>
            <person name="Vereecke D."/>
            <person name="Zhang Y."/>
            <person name="Schilkey F."/>
            <person name="Devitt N."/>
            <person name="Randall J.J."/>
        </authorList>
    </citation>
    <scope>NUCLEOTIDE SEQUENCE [LARGE SCALE GENOMIC DNA]</scope>
    <source>
        <strain evidence="2 3">PBTS2</strain>
    </source>
</reference>
<keyword evidence="3" id="KW-1185">Reference proteome</keyword>
<dbReference type="Proteomes" id="UP000076038">
    <property type="component" value="Chromosome"/>
</dbReference>
<feature type="compositionally biased region" description="Basic and acidic residues" evidence="1">
    <location>
        <begin position="27"/>
        <end position="48"/>
    </location>
</feature>
<reference evidence="3" key="2">
    <citation type="submission" date="2016-04" db="EMBL/GenBank/DDBJ databases">
        <title>Complete Genome and Plasmid Sequences for Rhodococcus fascians D188 and Draft Sequences for Rhodococcus spp. Isolates PBTS 1 and PBTS 2.</title>
        <authorList>
            <person name="Stamer R."/>
            <person name="Vereecke D."/>
            <person name="Zhang Y."/>
            <person name="Schilkey F."/>
            <person name="Devitt N."/>
            <person name="Randall J."/>
        </authorList>
    </citation>
    <scope>NUCLEOTIDE SEQUENCE [LARGE SCALE GENOMIC DNA]</scope>
    <source>
        <strain evidence="3">PBTS2</strain>
    </source>
</reference>
<dbReference type="RefSeq" id="WP_063216701.1">
    <property type="nucleotide sequence ID" value="NZ_CP015220.1"/>
</dbReference>
<organism evidence="2 3">
    <name type="scientific">Rhodococcoides fascians</name>
    <name type="common">Rhodococcus fascians</name>
    <dbReference type="NCBI Taxonomy" id="1828"/>
    <lineage>
        <taxon>Bacteria</taxon>
        <taxon>Bacillati</taxon>
        <taxon>Actinomycetota</taxon>
        <taxon>Actinomycetes</taxon>
        <taxon>Mycobacteriales</taxon>
        <taxon>Nocardiaceae</taxon>
        <taxon>Rhodococcoides</taxon>
    </lineage>
</organism>
<dbReference type="AlphaFoldDB" id="A0A143QRP9"/>
<evidence type="ECO:0000256" key="1">
    <source>
        <dbReference type="SAM" id="MobiDB-lite"/>
    </source>
</evidence>
<dbReference type="KEGG" id="rhs:A3Q41_04137"/>
<proteinExistence type="predicted"/>
<name>A0A143QRP9_RHOFA</name>
<evidence type="ECO:0000313" key="3">
    <source>
        <dbReference type="Proteomes" id="UP000076038"/>
    </source>
</evidence>
<feature type="region of interest" description="Disordered" evidence="1">
    <location>
        <begin position="1"/>
        <end position="60"/>
    </location>
</feature>
<accession>A0A143QRP9</accession>
<dbReference type="EMBL" id="CP015220">
    <property type="protein sequence ID" value="AMY25418.1"/>
    <property type="molecule type" value="Genomic_DNA"/>
</dbReference>
<gene>
    <name evidence="2" type="ORF">A3Q41_04137</name>
</gene>
<evidence type="ECO:0000313" key="2">
    <source>
        <dbReference type="EMBL" id="AMY25418.1"/>
    </source>
</evidence>
<dbReference type="PATRIC" id="fig|1653479.3.peg.4196"/>
<sequence>MEWVEGIDPDEPGVRRVPWSSVGENPPEVRAHIARKEAIRERKANRREVHPRRKPPLEDEGLLVEPSERYPFSLDDVLLGGVQMRVDRLRIFRTGLQFDLSSTSFHEGGGLLGDRLNLTHRVRPTAKHRIYLGLVLPTGKVVSNKKSFAWDAPEDDDATTPWLYGGGSYSRPTETGATYFLSPLPEFGPITFSIAYEELGLNTAASVSIDLEHLLQLERPDTR</sequence>
<feature type="compositionally biased region" description="Acidic residues" evidence="1">
    <location>
        <begin position="1"/>
        <end position="11"/>
    </location>
</feature>
<protein>
    <submittedName>
        <fullName evidence="2">Uncharacterized protein</fullName>
    </submittedName>
</protein>